<dbReference type="CDD" id="cd03443">
    <property type="entry name" value="PaaI_thioesterase"/>
    <property type="match status" value="1"/>
</dbReference>
<dbReference type="InterPro" id="IPR029069">
    <property type="entry name" value="HotDog_dom_sf"/>
</dbReference>
<keyword evidence="3" id="KW-0812">Transmembrane</keyword>
<keyword evidence="6" id="KW-1185">Reference proteome</keyword>
<evidence type="ECO:0000256" key="1">
    <source>
        <dbReference type="ARBA" id="ARBA00008324"/>
    </source>
</evidence>
<gene>
    <name evidence="5" type="ORF">GCM10009001_13480</name>
</gene>
<reference evidence="5 6" key="1">
    <citation type="journal article" date="2019" name="Int. J. Syst. Evol. Microbiol.">
        <title>The Global Catalogue of Microorganisms (GCM) 10K type strain sequencing project: providing services to taxonomists for standard genome sequencing and annotation.</title>
        <authorList>
            <consortium name="The Broad Institute Genomics Platform"/>
            <consortium name="The Broad Institute Genome Sequencing Center for Infectious Disease"/>
            <person name="Wu L."/>
            <person name="Ma J."/>
        </authorList>
    </citation>
    <scope>NUCLEOTIDE SEQUENCE [LARGE SCALE GENOMIC DNA]</scope>
    <source>
        <strain evidence="5 6">JCM 15395</strain>
    </source>
</reference>
<comment type="caution">
    <text evidence="5">The sequence shown here is derived from an EMBL/GenBank/DDBJ whole genome shotgun (WGS) entry which is preliminary data.</text>
</comment>
<dbReference type="SUPFAM" id="SSF54637">
    <property type="entry name" value="Thioesterase/thiol ester dehydrase-isomerase"/>
    <property type="match status" value="1"/>
</dbReference>
<keyword evidence="2" id="KW-0378">Hydrolase</keyword>
<feature type="transmembrane region" description="Helical" evidence="3">
    <location>
        <begin position="53"/>
        <end position="73"/>
    </location>
</feature>
<dbReference type="InterPro" id="IPR006683">
    <property type="entry name" value="Thioestr_dom"/>
</dbReference>
<feature type="domain" description="Thioesterase" evidence="4">
    <location>
        <begin position="54"/>
        <end position="124"/>
    </location>
</feature>
<organism evidence="5 6">
    <name type="scientific">Virgibacillus siamensis</name>
    <dbReference type="NCBI Taxonomy" id="480071"/>
    <lineage>
        <taxon>Bacteria</taxon>
        <taxon>Bacillati</taxon>
        <taxon>Bacillota</taxon>
        <taxon>Bacilli</taxon>
        <taxon>Bacillales</taxon>
        <taxon>Bacillaceae</taxon>
        <taxon>Virgibacillus</taxon>
    </lineage>
</organism>
<keyword evidence="3" id="KW-1133">Transmembrane helix</keyword>
<name>A0ABN1FVC9_9BACI</name>
<keyword evidence="3" id="KW-0472">Membrane</keyword>
<evidence type="ECO:0000313" key="5">
    <source>
        <dbReference type="EMBL" id="GAA0598593.1"/>
    </source>
</evidence>
<comment type="similarity">
    <text evidence="1">Belongs to the thioesterase PaaI family.</text>
</comment>
<dbReference type="NCBIfam" id="TIGR00369">
    <property type="entry name" value="unchar_dom_1"/>
    <property type="match status" value="1"/>
</dbReference>
<dbReference type="Pfam" id="PF03061">
    <property type="entry name" value="4HBT"/>
    <property type="match status" value="1"/>
</dbReference>
<dbReference type="PANTHER" id="PTHR21660">
    <property type="entry name" value="THIOESTERASE SUPERFAMILY MEMBER-RELATED"/>
    <property type="match status" value="1"/>
</dbReference>
<evidence type="ECO:0000313" key="6">
    <source>
        <dbReference type="Proteomes" id="UP001500866"/>
    </source>
</evidence>
<protein>
    <recommendedName>
        <fullName evidence="4">Thioesterase domain-containing protein</fullName>
    </recommendedName>
</protein>
<dbReference type="RefSeq" id="WP_343811492.1">
    <property type="nucleotide sequence ID" value="NZ_BAAADS010000009.1"/>
</dbReference>
<accession>A0ABN1FVC9</accession>
<proteinExistence type="inferred from homology"/>
<dbReference type="InterPro" id="IPR003736">
    <property type="entry name" value="PAAI_dom"/>
</dbReference>
<dbReference type="EMBL" id="BAAADS010000009">
    <property type="protein sequence ID" value="GAA0598593.1"/>
    <property type="molecule type" value="Genomic_DNA"/>
</dbReference>
<dbReference type="Gene3D" id="3.10.129.10">
    <property type="entry name" value="Hotdog Thioesterase"/>
    <property type="match status" value="1"/>
</dbReference>
<evidence type="ECO:0000259" key="4">
    <source>
        <dbReference type="Pfam" id="PF03061"/>
    </source>
</evidence>
<dbReference type="InterPro" id="IPR039298">
    <property type="entry name" value="ACOT13"/>
</dbReference>
<dbReference type="Proteomes" id="UP001500866">
    <property type="component" value="Unassembled WGS sequence"/>
</dbReference>
<dbReference type="PANTHER" id="PTHR21660:SF1">
    <property type="entry name" value="ACYL-COENZYME A THIOESTERASE 13"/>
    <property type="match status" value="1"/>
</dbReference>
<evidence type="ECO:0000256" key="3">
    <source>
        <dbReference type="SAM" id="Phobius"/>
    </source>
</evidence>
<sequence>MVTTFKMSDLQKVANQNMTPPPCDTTMQTRVHEAMDGVAYGTWTVDSKYMNGIGVAMGGFLAAAADIMMAYAISSRLTDRQGFASIDLDTTFHRPVFEGEVEITSKVERLGRTLAYVVTELEQNGKKAATCVSSILIKTMED</sequence>
<evidence type="ECO:0000256" key="2">
    <source>
        <dbReference type="ARBA" id="ARBA00022801"/>
    </source>
</evidence>